<accession>A0A977KTR7</accession>
<dbReference type="Proteomes" id="UP001065613">
    <property type="component" value="Chromosome"/>
</dbReference>
<dbReference type="AlphaFoldDB" id="A0A977KTR7"/>
<proteinExistence type="predicted"/>
<keyword evidence="1" id="KW-0677">Repeat</keyword>
<dbReference type="GO" id="GO:0000030">
    <property type="term" value="F:mannosyltransferase activity"/>
    <property type="evidence" value="ECO:0007669"/>
    <property type="project" value="TreeGrafter"/>
</dbReference>
<dbReference type="GO" id="GO:0035269">
    <property type="term" value="P:protein O-linked glycosylation via mannose"/>
    <property type="evidence" value="ECO:0007669"/>
    <property type="project" value="TreeGrafter"/>
</dbReference>
<evidence type="ECO:0000256" key="1">
    <source>
        <dbReference type="ARBA" id="ARBA00022737"/>
    </source>
</evidence>
<feature type="region of interest" description="Disordered" evidence="4">
    <location>
        <begin position="1"/>
        <end position="24"/>
    </location>
</feature>
<dbReference type="InterPro" id="IPR011990">
    <property type="entry name" value="TPR-like_helical_dom_sf"/>
</dbReference>
<dbReference type="PANTHER" id="PTHR44227:SF3">
    <property type="entry name" value="PROTEIN O-MANNOSYL-TRANSFERASE TMTC4"/>
    <property type="match status" value="1"/>
</dbReference>
<dbReference type="InterPro" id="IPR019734">
    <property type="entry name" value="TPR_rpt"/>
</dbReference>
<gene>
    <name evidence="5" type="ORF">KA717_22600</name>
</gene>
<protein>
    <submittedName>
        <fullName evidence="5">Tetratricopeptide repeat protein</fullName>
    </submittedName>
</protein>
<evidence type="ECO:0000256" key="4">
    <source>
        <dbReference type="SAM" id="MobiDB-lite"/>
    </source>
</evidence>
<keyword evidence="2 3" id="KW-0802">TPR repeat</keyword>
<feature type="repeat" description="TPR" evidence="3">
    <location>
        <begin position="133"/>
        <end position="166"/>
    </location>
</feature>
<dbReference type="PANTHER" id="PTHR44227">
    <property type="match status" value="1"/>
</dbReference>
<organism evidence="5">
    <name type="scientific">Woronichinia naegeliana WA131</name>
    <dbReference type="NCBI Taxonomy" id="2824559"/>
    <lineage>
        <taxon>Bacteria</taxon>
        <taxon>Bacillati</taxon>
        <taxon>Cyanobacteriota</taxon>
        <taxon>Cyanophyceae</taxon>
        <taxon>Synechococcales</taxon>
        <taxon>Coelosphaeriaceae</taxon>
        <taxon>Woronichinia</taxon>
    </lineage>
</organism>
<dbReference type="SUPFAM" id="SSF48452">
    <property type="entry name" value="TPR-like"/>
    <property type="match status" value="2"/>
</dbReference>
<dbReference type="PROSITE" id="PS50293">
    <property type="entry name" value="TPR_REGION"/>
    <property type="match status" value="1"/>
</dbReference>
<feature type="repeat" description="TPR" evidence="3">
    <location>
        <begin position="201"/>
        <end position="234"/>
    </location>
</feature>
<dbReference type="InterPro" id="IPR052346">
    <property type="entry name" value="O-mannosyl-transferase_TMTC"/>
</dbReference>
<evidence type="ECO:0000313" key="5">
    <source>
        <dbReference type="EMBL" id="UXE58791.1"/>
    </source>
</evidence>
<name>A0A977KTR7_9CYAN</name>
<evidence type="ECO:0000256" key="2">
    <source>
        <dbReference type="ARBA" id="ARBA00022803"/>
    </source>
</evidence>
<feature type="compositionally biased region" description="Basic and acidic residues" evidence="4">
    <location>
        <begin position="1"/>
        <end position="12"/>
    </location>
</feature>
<dbReference type="GO" id="GO:0030968">
    <property type="term" value="P:endoplasmic reticulum unfolded protein response"/>
    <property type="evidence" value="ECO:0007669"/>
    <property type="project" value="TreeGrafter"/>
</dbReference>
<dbReference type="EMBL" id="CP073041">
    <property type="protein sequence ID" value="UXE58791.1"/>
    <property type="molecule type" value="Genomic_DNA"/>
</dbReference>
<dbReference type="Pfam" id="PF13181">
    <property type="entry name" value="TPR_8"/>
    <property type="match status" value="1"/>
</dbReference>
<dbReference type="Pfam" id="PF14559">
    <property type="entry name" value="TPR_19"/>
    <property type="match status" value="2"/>
</dbReference>
<feature type="repeat" description="TPR" evidence="3">
    <location>
        <begin position="99"/>
        <end position="132"/>
    </location>
</feature>
<dbReference type="KEGG" id="wna:KA717_22600"/>
<dbReference type="SMART" id="SM00028">
    <property type="entry name" value="TPR"/>
    <property type="match status" value="7"/>
</dbReference>
<feature type="repeat" description="TPR" evidence="3">
    <location>
        <begin position="31"/>
        <end position="64"/>
    </location>
</feature>
<dbReference type="Gene3D" id="1.25.40.10">
    <property type="entry name" value="Tetratricopeptide repeat domain"/>
    <property type="match status" value="1"/>
</dbReference>
<reference evidence="5" key="1">
    <citation type="submission" date="2021-04" db="EMBL/GenBank/DDBJ databases">
        <title>Genome sequence of Woronichinia naegeliana from Washington state freshwater lake bloom.</title>
        <authorList>
            <person name="Dreher T.W."/>
        </authorList>
    </citation>
    <scope>NUCLEOTIDE SEQUENCE</scope>
    <source>
        <strain evidence="5">WA131</strain>
    </source>
</reference>
<sequence>MADFVPRVKKDNQAPSSGRSKQGLRLLGKKSSDIFKRGIQLMEQKRYDQALEAFDEALLKDPTSKGAHVCIAGILFSRKRYDEALRHAEEVIRLDPFMPQAFTLAGKICLANQEWGKASDYFQDLIRIDPKSTAGYLGLGNLLLKLNRYDEAIAYFRQAIDLDPYQTESYLLIARAYKNQGNIAYASTVLKNLIEFAPDKAPAYVQLGSIYLEKGKFYDAKDNFEKTLSFRDIDERSEVLAKFGLAEALVTLNLDLKKAEKLLKNLPNTDDIQWKKYKLLGDLYTKQKRFEEASNAYELTLTYAKAKTLLNNKQANLKDGASNWQESAQIYKKEIDTLISS</sequence>
<evidence type="ECO:0000256" key="3">
    <source>
        <dbReference type="PROSITE-ProRule" id="PRU00339"/>
    </source>
</evidence>
<dbReference type="PROSITE" id="PS50005">
    <property type="entry name" value="TPR"/>
    <property type="match status" value="4"/>
</dbReference>